<dbReference type="AlphaFoldDB" id="A0A5N3VRE1"/>
<accession>A0A5N3VRE1</accession>
<feature type="non-terminal residue" evidence="3">
    <location>
        <position position="1"/>
    </location>
</feature>
<dbReference type="PANTHER" id="PTHR23048">
    <property type="entry name" value="MYOSIN LIGHT CHAIN 1, 3"/>
    <property type="match status" value="1"/>
</dbReference>
<proteinExistence type="predicted"/>
<comment type="caution">
    <text evidence="3">The sequence shown here is derived from an EMBL/GenBank/DDBJ whole genome shotgun (WGS) entry which is preliminary data.</text>
</comment>
<name>A0A5N3VRE1_MUNMU</name>
<sequence length="140" mass="15561">RKLGTILWSLGPNPTQLDCDSRGPVGFPELLGLMTWKVKAGDGKDHIWEAFRIFNKDSKVLVSTAEWWYVITQLGKKLNNQEVKEMIQAVHVDADGQVNCEEFVHLLVLSEAALPALPCPDVLSLLPPSFQALLLLQLAD</sequence>
<dbReference type="SUPFAM" id="SSF47473">
    <property type="entry name" value="EF-hand"/>
    <property type="match status" value="1"/>
</dbReference>
<dbReference type="GO" id="GO:0005509">
    <property type="term" value="F:calcium ion binding"/>
    <property type="evidence" value="ECO:0007669"/>
    <property type="project" value="InterPro"/>
</dbReference>
<dbReference type="EMBL" id="VCEA01000002">
    <property type="protein sequence ID" value="KAB0350626.1"/>
    <property type="molecule type" value="Genomic_DNA"/>
</dbReference>
<reference evidence="3 4" key="1">
    <citation type="submission" date="2019-06" db="EMBL/GenBank/DDBJ databases">
        <title>Discovery of a novel chromosome fission-fusion reversal in muntjac.</title>
        <authorList>
            <person name="Mudd A.B."/>
            <person name="Bredeson J.V."/>
            <person name="Baum R."/>
            <person name="Hockemeyer D."/>
            <person name="Rokhsar D.S."/>
        </authorList>
    </citation>
    <scope>NUCLEOTIDE SEQUENCE [LARGE SCALE GENOMIC DNA]</scope>
    <source>
        <strain evidence="3">UTSW_UCB_Mm</strain>
        <tissue evidence="3">Fibroblast cell line</tissue>
    </source>
</reference>
<dbReference type="CDD" id="cd00051">
    <property type="entry name" value="EFh"/>
    <property type="match status" value="1"/>
</dbReference>
<dbReference type="PANTHER" id="PTHR23048:SF0">
    <property type="entry name" value="CALMODULIN LIKE 3"/>
    <property type="match status" value="1"/>
</dbReference>
<dbReference type="InterPro" id="IPR050230">
    <property type="entry name" value="CALM/Myosin/TropC-like"/>
</dbReference>
<protein>
    <recommendedName>
        <fullName evidence="2">EF-hand calcium-binding domain-containing protein 11</fullName>
    </recommendedName>
</protein>
<evidence type="ECO:0000313" key="3">
    <source>
        <dbReference type="EMBL" id="KAB0350626.1"/>
    </source>
</evidence>
<evidence type="ECO:0000256" key="1">
    <source>
        <dbReference type="ARBA" id="ARBA00022737"/>
    </source>
</evidence>
<gene>
    <name evidence="3" type="ORF">FD754_015483</name>
</gene>
<dbReference type="GO" id="GO:0016460">
    <property type="term" value="C:myosin II complex"/>
    <property type="evidence" value="ECO:0007669"/>
    <property type="project" value="TreeGrafter"/>
</dbReference>
<dbReference type="Gene3D" id="1.10.238.10">
    <property type="entry name" value="EF-hand"/>
    <property type="match status" value="1"/>
</dbReference>
<dbReference type="Proteomes" id="UP000326458">
    <property type="component" value="Unassembled WGS sequence"/>
</dbReference>
<evidence type="ECO:0000313" key="4">
    <source>
        <dbReference type="Proteomes" id="UP000326458"/>
    </source>
</evidence>
<organism evidence="3 4">
    <name type="scientific">Muntiacus muntjak</name>
    <name type="common">Barking deer</name>
    <name type="synonym">Indian muntjac</name>
    <dbReference type="NCBI Taxonomy" id="9888"/>
    <lineage>
        <taxon>Eukaryota</taxon>
        <taxon>Metazoa</taxon>
        <taxon>Chordata</taxon>
        <taxon>Craniata</taxon>
        <taxon>Vertebrata</taxon>
        <taxon>Euteleostomi</taxon>
        <taxon>Mammalia</taxon>
        <taxon>Eutheria</taxon>
        <taxon>Laurasiatheria</taxon>
        <taxon>Artiodactyla</taxon>
        <taxon>Ruminantia</taxon>
        <taxon>Pecora</taxon>
        <taxon>Cervidae</taxon>
        <taxon>Muntiacinae</taxon>
        <taxon>Muntiacus</taxon>
    </lineage>
</organism>
<dbReference type="InterPro" id="IPR002048">
    <property type="entry name" value="EF_hand_dom"/>
</dbReference>
<keyword evidence="1" id="KW-0677">Repeat</keyword>
<evidence type="ECO:0000256" key="2">
    <source>
        <dbReference type="ARBA" id="ARBA00072320"/>
    </source>
</evidence>
<dbReference type="FunFam" id="1.10.238.10:FF:000003">
    <property type="entry name" value="Calmodulin A"/>
    <property type="match status" value="1"/>
</dbReference>
<keyword evidence="4" id="KW-1185">Reference proteome</keyword>
<dbReference type="InterPro" id="IPR011992">
    <property type="entry name" value="EF-hand-dom_pair"/>
</dbReference>